<dbReference type="InterPro" id="IPR018672">
    <property type="entry name" value="DUF2140"/>
</dbReference>
<protein>
    <submittedName>
        <fullName evidence="2">YpmS family protein</fullName>
    </submittedName>
</protein>
<feature type="transmembrane region" description="Helical" evidence="1">
    <location>
        <begin position="24"/>
        <end position="44"/>
    </location>
</feature>
<accession>A0ABW4BSX8</accession>
<dbReference type="Proteomes" id="UP001597191">
    <property type="component" value="Unassembled WGS sequence"/>
</dbReference>
<comment type="caution">
    <text evidence="2">The sequence shown here is derived from an EMBL/GenBank/DDBJ whole genome shotgun (WGS) entry which is preliminary data.</text>
</comment>
<sequence length="209" mass="23626">MATQARHQVKKAKKTKQERGPVNIWKWISLILIGLLLGGGIFLGSKIFTQPTNQLAADVSQADEPVFNVDLTKQQANRIVAYSLKHYLKNDEFQYSFKFTDQAVLGGKFKFLGSTVPFTLNLDPYVMENGDIQLKAESLSIGALPIPISQVMSFIGNDYKVPNWISLDTKKETITLHLRKYKMKNGMSVRANQIDLDKNQINFSVYLPE</sequence>
<organism evidence="2 3">
    <name type="scientific">Lapidilactobacillus gannanensis</name>
    <dbReference type="NCBI Taxonomy" id="2486002"/>
    <lineage>
        <taxon>Bacteria</taxon>
        <taxon>Bacillati</taxon>
        <taxon>Bacillota</taxon>
        <taxon>Bacilli</taxon>
        <taxon>Lactobacillales</taxon>
        <taxon>Lactobacillaceae</taxon>
        <taxon>Lapidilactobacillus</taxon>
    </lineage>
</organism>
<dbReference type="EMBL" id="JBHTOH010000093">
    <property type="protein sequence ID" value="MFD1412097.1"/>
    <property type="molecule type" value="Genomic_DNA"/>
</dbReference>
<dbReference type="Pfam" id="PF09911">
    <property type="entry name" value="DUF2140"/>
    <property type="match status" value="1"/>
</dbReference>
<keyword evidence="1" id="KW-0812">Transmembrane</keyword>
<proteinExistence type="predicted"/>
<keyword evidence="3" id="KW-1185">Reference proteome</keyword>
<dbReference type="RefSeq" id="WP_125648577.1">
    <property type="nucleotide sequence ID" value="NZ_JBHTOH010000093.1"/>
</dbReference>
<evidence type="ECO:0000256" key="1">
    <source>
        <dbReference type="SAM" id="Phobius"/>
    </source>
</evidence>
<name>A0ABW4BSX8_9LACO</name>
<gene>
    <name evidence="2" type="ORF">ACFQ4R_10950</name>
</gene>
<reference evidence="3" key="1">
    <citation type="journal article" date="2019" name="Int. J. Syst. Evol. Microbiol.">
        <title>The Global Catalogue of Microorganisms (GCM) 10K type strain sequencing project: providing services to taxonomists for standard genome sequencing and annotation.</title>
        <authorList>
            <consortium name="The Broad Institute Genomics Platform"/>
            <consortium name="The Broad Institute Genome Sequencing Center for Infectious Disease"/>
            <person name="Wu L."/>
            <person name="Ma J."/>
        </authorList>
    </citation>
    <scope>NUCLEOTIDE SEQUENCE [LARGE SCALE GENOMIC DNA]</scope>
    <source>
        <strain evidence="3">CCM 8937</strain>
    </source>
</reference>
<evidence type="ECO:0000313" key="2">
    <source>
        <dbReference type="EMBL" id="MFD1412097.1"/>
    </source>
</evidence>
<keyword evidence="1" id="KW-0472">Membrane</keyword>
<keyword evidence="1" id="KW-1133">Transmembrane helix</keyword>
<evidence type="ECO:0000313" key="3">
    <source>
        <dbReference type="Proteomes" id="UP001597191"/>
    </source>
</evidence>